<evidence type="ECO:0000256" key="3">
    <source>
        <dbReference type="ARBA" id="ARBA00022531"/>
    </source>
</evidence>
<dbReference type="Gene3D" id="1.10.8.110">
    <property type="entry name" value="Photosystem I PsaF, reaction centre subunit III"/>
    <property type="match status" value="1"/>
</dbReference>
<evidence type="ECO:0000256" key="7">
    <source>
        <dbReference type="SAM" id="SignalP"/>
    </source>
</evidence>
<dbReference type="PANTHER" id="PTHR34939:SF1">
    <property type="entry name" value="PHOTOSYSTEM I REACTION CENTER SUBUNIT III, CHLOROPLASTIC"/>
    <property type="match status" value="1"/>
</dbReference>
<gene>
    <name evidence="8" type="primary">psaF</name>
</gene>
<evidence type="ECO:0000256" key="2">
    <source>
        <dbReference type="ARBA" id="ARBA00016492"/>
    </source>
</evidence>
<dbReference type="EMBL" id="LC810508">
    <property type="protein sequence ID" value="BFJ90115.1"/>
    <property type="molecule type" value="Genomic_DNA"/>
</dbReference>
<reference evidence="8" key="1">
    <citation type="journal article" date="2024" name="Photosyn. Res.">
        <title>Presence of low-energy chlorophylls d in photosystem I trimer and monomer cores isolated from Acaryochloris sp. NBRC 102871.</title>
        <authorList>
            <person name="Nagao R."/>
            <person name="Yamamoto H."/>
            <person name="Ogawa H."/>
            <person name="Ito H."/>
            <person name="Yamamoto Y."/>
            <person name="Suzuki T."/>
            <person name="Kato K."/>
            <person name="Nakajima Y."/>
            <person name="Dohmae N."/>
            <person name="Shen J.-R."/>
        </authorList>
    </citation>
    <scope>NUCLEOTIDE SEQUENCE</scope>
</reference>
<evidence type="ECO:0000256" key="1">
    <source>
        <dbReference type="ARBA" id="ARBA00008386"/>
    </source>
</evidence>
<dbReference type="InterPro" id="IPR036577">
    <property type="entry name" value="PSI_PsaF_sf"/>
</dbReference>
<dbReference type="SUPFAM" id="SSF81536">
    <property type="entry name" value="Subunit III of photosystem I reaction centre, PsaF"/>
    <property type="match status" value="1"/>
</dbReference>
<dbReference type="PANTHER" id="PTHR34939">
    <property type="entry name" value="PHOTOSYSTEM I REACTION CENTER SUBUNIT III, CHLOROPLASTIC"/>
    <property type="match status" value="1"/>
</dbReference>
<comment type="subcellular location">
    <subcellularLocation>
        <location evidence="6">Cellular thylakoid membrane</location>
    </subcellularLocation>
</comment>
<keyword evidence="3 6" id="KW-0602">Photosynthesis</keyword>
<evidence type="ECO:0000256" key="6">
    <source>
        <dbReference type="RuleBase" id="RU368107"/>
    </source>
</evidence>
<protein>
    <recommendedName>
        <fullName evidence="2 6">Photosystem I reaction center subunit III</fullName>
    </recommendedName>
    <alternativeName>
        <fullName evidence="5 6">PSI-F</fullName>
    </alternativeName>
</protein>
<organism evidence="8">
    <name type="scientific">Acaryochloris sp. NBRC 102871</name>
    <dbReference type="NCBI Taxonomy" id="3139767"/>
    <lineage>
        <taxon>Bacteria</taxon>
        <taxon>Bacillati</taxon>
        <taxon>Cyanobacteriota</taxon>
        <taxon>Cyanophyceae</taxon>
        <taxon>Acaryochloridales</taxon>
        <taxon>Acaryochloridaceae</taxon>
        <taxon>Acaryochloris</taxon>
    </lineage>
</organism>
<feature type="signal peptide" evidence="7">
    <location>
        <begin position="1"/>
        <end position="23"/>
    </location>
</feature>
<accession>A0AAT9GVR1</accession>
<proteinExistence type="inferred from homology"/>
<keyword evidence="6" id="KW-0472">Membrane</keyword>
<feature type="chain" id="PRO_5043681035" description="Photosystem I reaction center subunit III" evidence="7">
    <location>
        <begin position="24"/>
        <end position="167"/>
    </location>
</feature>
<dbReference type="AlphaFoldDB" id="A0AAT9GVR1"/>
<keyword evidence="6" id="KW-0793">Thylakoid</keyword>
<dbReference type="InterPro" id="IPR003666">
    <property type="entry name" value="PSI_PsaF"/>
</dbReference>
<sequence length="167" mass="17689">MRRLFAVLLVMTLWLGVVPPASADIGGLVPCSESPKFQERAAKARNTTGDPNSGQKRFEMYSSALCGPEDGLPRIIAGGPWSRAGDFLIPGLLFIYIAGGIGNASRNYQIANRKKNPKNPAMGEIIIDVPLALSSTIAALAWPVKALGEVTSGKLTVPDSDVTVSPR</sequence>
<evidence type="ECO:0000256" key="4">
    <source>
        <dbReference type="ARBA" id="ARBA00022836"/>
    </source>
</evidence>
<dbReference type="GO" id="GO:0015979">
    <property type="term" value="P:photosynthesis"/>
    <property type="evidence" value="ECO:0007669"/>
    <property type="project" value="UniProtKB-UniRule"/>
</dbReference>
<dbReference type="GO" id="GO:0031676">
    <property type="term" value="C:plasma membrane-derived thylakoid membrane"/>
    <property type="evidence" value="ECO:0007669"/>
    <property type="project" value="UniProtKB-SubCell"/>
</dbReference>
<keyword evidence="6 7" id="KW-0732">Signal</keyword>
<evidence type="ECO:0000256" key="5">
    <source>
        <dbReference type="ARBA" id="ARBA00033433"/>
    </source>
</evidence>
<dbReference type="GO" id="GO:0009538">
    <property type="term" value="C:photosystem I reaction center"/>
    <property type="evidence" value="ECO:0007669"/>
    <property type="project" value="UniProtKB-UniRule"/>
</dbReference>
<keyword evidence="4 6" id="KW-0603">Photosystem I</keyword>
<keyword evidence="6" id="KW-1133">Transmembrane helix</keyword>
<feature type="transmembrane region" description="Helical" evidence="6">
    <location>
        <begin position="87"/>
        <end position="104"/>
    </location>
</feature>
<evidence type="ECO:0000313" key="8">
    <source>
        <dbReference type="EMBL" id="BFJ90115.1"/>
    </source>
</evidence>
<comment type="similarity">
    <text evidence="1 6">Belongs to the PsaF family.</text>
</comment>
<name>A0AAT9GVR1_9CYAN</name>
<keyword evidence="6" id="KW-0812">Transmembrane</keyword>
<dbReference type="Pfam" id="PF02507">
    <property type="entry name" value="PSI_PsaF"/>
    <property type="match status" value="1"/>
</dbReference>
<comment type="function">
    <text evidence="6">Participates in efficiency of electron transfer from plastocyanin to P700 (or cytochrome c553 in algae and cyanobacteria). This plastocyanin-docking protein contributes to the specific association of plastocyanin to PSI.</text>
</comment>